<keyword evidence="18 30" id="KW-0560">Oxidoreductase</keyword>
<evidence type="ECO:0000256" key="5">
    <source>
        <dbReference type="ARBA" id="ARBA00008928"/>
    </source>
</evidence>
<dbReference type="GO" id="GO:0005789">
    <property type="term" value="C:endoplasmic reticulum membrane"/>
    <property type="evidence" value="ECO:0007669"/>
    <property type="project" value="UniProtKB-SubCell"/>
</dbReference>
<reference evidence="30" key="1">
    <citation type="journal article" date="2015" name="J. Mol. Evol.">
        <title>Reconstruction of cyclooxygenase evolution in animals suggests variable, lineage-specific duplications, and homologs with low sequence identity.</title>
        <authorList>
            <person name="Havird J.C."/>
            <person name="Kocot K.M."/>
            <person name="Brannock P.M."/>
            <person name="Cannon J.T."/>
            <person name="Waits D.S."/>
            <person name="Weese D.A."/>
            <person name="Santos S.R."/>
            <person name="Halanych K.M."/>
        </authorList>
    </citation>
    <scope>NUCLEOTIDE SEQUENCE</scope>
</reference>
<keyword evidence="13 26" id="KW-0479">Metal-binding</keyword>
<dbReference type="PROSITE" id="PS50292">
    <property type="entry name" value="PEROXIDASE_3"/>
    <property type="match status" value="1"/>
</dbReference>
<evidence type="ECO:0000256" key="23">
    <source>
        <dbReference type="ARBA" id="ARBA00036313"/>
    </source>
</evidence>
<dbReference type="GO" id="GO:0004666">
    <property type="term" value="F:prostaglandin-endoperoxide synthase activity"/>
    <property type="evidence" value="ECO:0007669"/>
    <property type="project" value="UniProtKB-EC"/>
</dbReference>
<feature type="chain" id="PRO_5006830945" description="prostaglandin-endoperoxide synthase" evidence="28">
    <location>
        <begin position="27"/>
        <end position="603"/>
    </location>
</feature>
<evidence type="ECO:0000256" key="18">
    <source>
        <dbReference type="ARBA" id="ARBA00023002"/>
    </source>
</evidence>
<dbReference type="Gene3D" id="2.10.25.10">
    <property type="entry name" value="Laminin"/>
    <property type="match status" value="1"/>
</dbReference>
<dbReference type="GO" id="GO:0016702">
    <property type="term" value="F:oxidoreductase activity, acting on single donors with incorporation of molecular oxygen, incorporation of two atoms of oxygen"/>
    <property type="evidence" value="ECO:0007669"/>
    <property type="project" value="TreeGrafter"/>
</dbReference>
<comment type="subunit">
    <text evidence="6">Homodimer.</text>
</comment>
<keyword evidence="14" id="KW-0256">Endoplasmic reticulum</keyword>
<evidence type="ECO:0000256" key="2">
    <source>
        <dbReference type="ARBA" id="ARBA00004524"/>
    </source>
</evidence>
<comment type="catalytic activity">
    <reaction evidence="24">
        <text>(9Z,12Z)-octadecadienoate + AH2 + O2 = (13S)-hydroxy-(9Z,11E)-octadecadienoate + A + H2O</text>
        <dbReference type="Rhea" id="RHEA:75451"/>
        <dbReference type="ChEBI" id="CHEBI:13193"/>
        <dbReference type="ChEBI" id="CHEBI:15377"/>
        <dbReference type="ChEBI" id="CHEBI:15379"/>
        <dbReference type="ChEBI" id="CHEBI:17499"/>
        <dbReference type="ChEBI" id="CHEBI:30245"/>
        <dbReference type="ChEBI" id="CHEBI:90850"/>
    </reaction>
    <physiologicalReaction direction="left-to-right" evidence="24">
        <dbReference type="Rhea" id="RHEA:75452"/>
    </physiologicalReaction>
</comment>
<dbReference type="AlphaFoldDB" id="A0A0U2K3D4"/>
<comment type="subcellular location">
    <subcellularLocation>
        <location evidence="3">Endoplasmic reticulum membrane</location>
    </subcellularLocation>
    <subcellularLocation>
        <location evidence="2">Microsome membrane</location>
    </subcellularLocation>
</comment>
<evidence type="ECO:0000256" key="12">
    <source>
        <dbReference type="ARBA" id="ARBA00022617"/>
    </source>
</evidence>
<comment type="catalytic activity">
    <reaction evidence="23">
        <text>(9Z,12Z)-octadecadienoate + AH2 + O2 = (9R)-hydroxy-(10E,12Z)-octadecadienoate + A + H2O</text>
        <dbReference type="Rhea" id="RHEA:75447"/>
        <dbReference type="ChEBI" id="CHEBI:13193"/>
        <dbReference type="ChEBI" id="CHEBI:15377"/>
        <dbReference type="ChEBI" id="CHEBI:15379"/>
        <dbReference type="ChEBI" id="CHEBI:17499"/>
        <dbReference type="ChEBI" id="CHEBI:30245"/>
        <dbReference type="ChEBI" id="CHEBI:77895"/>
    </reaction>
    <physiologicalReaction direction="left-to-right" evidence="23">
        <dbReference type="Rhea" id="RHEA:75448"/>
    </physiologicalReaction>
</comment>
<accession>A0A0U2K3D4</accession>
<evidence type="ECO:0000256" key="21">
    <source>
        <dbReference type="ARBA" id="ARBA00023160"/>
    </source>
</evidence>
<sequence length="603" mass="69099">MQGKIAIVLAVMAVLAVARFGHSVSATTPESKGYHPCCSFPCQNQGVCTSRGFSDYECDCTNLPFYGRNCEHPTFWKRIGLFFKPSPYTRHNLLVNNAWLWKLLDNFRFMKNILMRMVYLDRGSKVHSPPIYTSAHEYVTAEAAYNMTYYARSLPPVHKNCPTPMGVAGRSVLPDAQLVVDTLLKRDKFKPDLINHNVLLPAFAQHFTHQFFRTDFKKGWEFQYGRHGVDVSHIYGPDKHTENLLRTHRGGLLKSQMIKGEEYPPYLKDAPVNMRYPKNSPESCKFALGHEFYSMLPTLFLYGTVWLREHNRVAALLAEEHPDWSDEQLFQTTKLIIMGETMQIVIKDYVQTLSNYHLTIDFTPEVLFDTSYQYQNRITLEFDHLYHFHPMMPDDVHIGNKVYSIQEMMFHPEIIVEHGVAASADSLTKQAAGAMTYRNHGKTTLDIAKNIIIAGRNLRLQPFNNYRKRFGLPRIESFYELTGNQEIADEMEQLYGDIDALEFYVGLLTEKQAENGTFGFTLLEMGASYSVKGLLSNPLCSPDYWKPSTFGGQAMFDMMKQATLEKLFCNNIKETCPDISFYVSKESVNKEKCSGSNCPKTDL</sequence>
<dbReference type="GO" id="GO:0046872">
    <property type="term" value="F:metal ion binding"/>
    <property type="evidence" value="ECO:0007669"/>
    <property type="project" value="UniProtKB-KW"/>
</dbReference>
<keyword evidence="15" id="KW-0276">Fatty acid metabolism</keyword>
<evidence type="ECO:0000256" key="9">
    <source>
        <dbReference type="ARBA" id="ARBA00022516"/>
    </source>
</evidence>
<proteinExistence type="evidence at transcript level"/>
<comment type="catalytic activity">
    <reaction evidence="25">
        <text>(9Z,12Z)-octadecadienoate + AH2 + O2 = (13R)-hydroxy-(9Z,11E)-octadecadienoate + A + H2O</text>
        <dbReference type="Rhea" id="RHEA:75455"/>
        <dbReference type="ChEBI" id="CHEBI:13193"/>
        <dbReference type="ChEBI" id="CHEBI:15377"/>
        <dbReference type="ChEBI" id="CHEBI:15379"/>
        <dbReference type="ChEBI" id="CHEBI:17499"/>
        <dbReference type="ChEBI" id="CHEBI:30245"/>
        <dbReference type="ChEBI" id="CHEBI:136655"/>
    </reaction>
    <physiologicalReaction direction="left-to-right" evidence="25">
        <dbReference type="Rhea" id="RHEA:75456"/>
    </physiologicalReaction>
</comment>
<dbReference type="InterPro" id="IPR000742">
    <property type="entry name" value="EGF"/>
</dbReference>
<keyword evidence="11" id="KW-0643">Prostaglandin biosynthesis</keyword>
<comment type="caution">
    <text evidence="27">Lacks conserved residue(s) required for the propagation of feature annotation.</text>
</comment>
<keyword evidence="8" id="KW-0644">Prostaglandin metabolism</keyword>
<feature type="signal peptide" evidence="28">
    <location>
        <begin position="1"/>
        <end position="26"/>
    </location>
</feature>
<organism evidence="30">
    <name type="scientific">Entonomenia tricarinata</name>
    <dbReference type="NCBI Taxonomy" id="1541969"/>
    <lineage>
        <taxon>Eukaryota</taxon>
        <taxon>Metazoa</taxon>
        <taxon>Spiralia</taxon>
        <taxon>Lophotrochozoa</taxon>
        <taxon>Mollusca</taxon>
        <taxon>Aplacophora</taxon>
        <taxon>Solenogastres</taxon>
        <taxon>Cavibelonia</taxon>
        <taxon>Rhopalomeniidae</taxon>
        <taxon>Entonomenia</taxon>
    </lineage>
</organism>
<feature type="domain" description="EGF-like" evidence="29">
    <location>
        <begin position="33"/>
        <end position="71"/>
    </location>
</feature>
<dbReference type="PANTHER" id="PTHR11903:SF39">
    <property type="entry name" value="PROSTAGLANDIN G_H SYNTHASE 2-LIKE"/>
    <property type="match status" value="1"/>
</dbReference>
<evidence type="ECO:0000256" key="10">
    <source>
        <dbReference type="ARBA" id="ARBA00022559"/>
    </source>
</evidence>
<keyword evidence="10" id="KW-0575">Peroxidase</keyword>
<evidence type="ECO:0000256" key="22">
    <source>
        <dbReference type="ARBA" id="ARBA00035976"/>
    </source>
</evidence>
<evidence type="ECO:0000256" key="8">
    <source>
        <dbReference type="ARBA" id="ARBA00022501"/>
    </source>
</evidence>
<keyword evidence="17" id="KW-0223">Dioxygenase</keyword>
<dbReference type="GO" id="GO:0043005">
    <property type="term" value="C:neuron projection"/>
    <property type="evidence" value="ECO:0007669"/>
    <property type="project" value="TreeGrafter"/>
</dbReference>
<evidence type="ECO:0000256" key="4">
    <source>
        <dbReference type="ARBA" id="ARBA00004702"/>
    </source>
</evidence>
<keyword evidence="28" id="KW-0732">Signal</keyword>
<evidence type="ECO:0000256" key="6">
    <source>
        <dbReference type="ARBA" id="ARBA00011738"/>
    </source>
</evidence>
<evidence type="ECO:0000256" key="1">
    <source>
        <dbReference type="ARBA" id="ARBA00001970"/>
    </source>
</evidence>
<dbReference type="InterPro" id="IPR037120">
    <property type="entry name" value="Haem_peroxidase_sf_animal"/>
</dbReference>
<name>A0A0U2K3D4_9MOLL</name>
<evidence type="ECO:0000256" key="28">
    <source>
        <dbReference type="SAM" id="SignalP"/>
    </source>
</evidence>
<evidence type="ECO:0000256" key="16">
    <source>
        <dbReference type="ARBA" id="ARBA00022848"/>
    </source>
</evidence>
<dbReference type="SUPFAM" id="SSF48113">
    <property type="entry name" value="Heme-dependent peroxidases"/>
    <property type="match status" value="1"/>
</dbReference>
<dbReference type="EC" id="1.14.99.1" evidence="7"/>
<comment type="pathway">
    <text evidence="4">Lipid metabolism; prostaglandin biosynthesis.</text>
</comment>
<keyword evidence="21" id="KW-0275">Fatty acid biosynthesis</keyword>
<dbReference type="GO" id="GO:0019371">
    <property type="term" value="P:cyclooxygenase pathway"/>
    <property type="evidence" value="ECO:0007669"/>
    <property type="project" value="TreeGrafter"/>
</dbReference>
<dbReference type="SUPFAM" id="SSF57196">
    <property type="entry name" value="EGF/Laminin"/>
    <property type="match status" value="1"/>
</dbReference>
<dbReference type="PANTHER" id="PTHR11903">
    <property type="entry name" value="PROSTAGLANDIN G/H SYNTHASE"/>
    <property type="match status" value="1"/>
</dbReference>
<dbReference type="InterPro" id="IPR050783">
    <property type="entry name" value="Oxylipin_biosynth_metab"/>
</dbReference>
<evidence type="ECO:0000256" key="13">
    <source>
        <dbReference type="ARBA" id="ARBA00022723"/>
    </source>
</evidence>
<evidence type="ECO:0000256" key="14">
    <source>
        <dbReference type="ARBA" id="ARBA00022824"/>
    </source>
</evidence>
<dbReference type="PRINTS" id="PR00457">
    <property type="entry name" value="ANPEROXIDASE"/>
</dbReference>
<evidence type="ECO:0000256" key="11">
    <source>
        <dbReference type="ARBA" id="ARBA00022585"/>
    </source>
</evidence>
<keyword evidence="20" id="KW-0443">Lipid metabolism</keyword>
<evidence type="ECO:0000313" key="30">
    <source>
        <dbReference type="EMBL" id="ALG96661.1"/>
    </source>
</evidence>
<keyword evidence="27" id="KW-0245">EGF-like domain</keyword>
<evidence type="ECO:0000256" key="19">
    <source>
        <dbReference type="ARBA" id="ARBA00023004"/>
    </source>
</evidence>
<keyword evidence="12 26" id="KW-0349">Heme</keyword>
<keyword evidence="9" id="KW-0444">Lipid biosynthesis</keyword>
<dbReference type="InterPro" id="IPR010255">
    <property type="entry name" value="Haem_peroxidase_sf"/>
</dbReference>
<comment type="similarity">
    <text evidence="5">Belongs to the prostaglandin G/H synthase family.</text>
</comment>
<evidence type="ECO:0000259" key="29">
    <source>
        <dbReference type="PROSITE" id="PS50026"/>
    </source>
</evidence>
<dbReference type="GO" id="GO:0004601">
    <property type="term" value="F:peroxidase activity"/>
    <property type="evidence" value="ECO:0007669"/>
    <property type="project" value="UniProtKB-KW"/>
</dbReference>
<dbReference type="EMBL" id="KM437914">
    <property type="protein sequence ID" value="ALG96661.1"/>
    <property type="molecule type" value="mRNA"/>
</dbReference>
<evidence type="ECO:0000256" key="25">
    <source>
        <dbReference type="ARBA" id="ARBA00036409"/>
    </source>
</evidence>
<dbReference type="CDD" id="cd00054">
    <property type="entry name" value="EGF_CA"/>
    <property type="match status" value="1"/>
</dbReference>
<dbReference type="Gene3D" id="1.10.640.10">
    <property type="entry name" value="Haem peroxidase domain superfamily, animal type"/>
    <property type="match status" value="1"/>
</dbReference>
<evidence type="ECO:0000256" key="26">
    <source>
        <dbReference type="PIRSR" id="PIRSR619791-2"/>
    </source>
</evidence>
<evidence type="ECO:0000256" key="7">
    <source>
        <dbReference type="ARBA" id="ARBA00012440"/>
    </source>
</evidence>
<dbReference type="PROSITE" id="PS50026">
    <property type="entry name" value="EGF_3"/>
    <property type="match status" value="1"/>
</dbReference>
<protein>
    <recommendedName>
        <fullName evidence="7">prostaglandin-endoperoxide synthase</fullName>
        <ecNumber evidence="7">1.14.99.1</ecNumber>
    </recommendedName>
</protein>
<evidence type="ECO:0000256" key="20">
    <source>
        <dbReference type="ARBA" id="ARBA00023098"/>
    </source>
</evidence>
<keyword evidence="19 26" id="KW-0408">Iron</keyword>
<evidence type="ECO:0000256" key="15">
    <source>
        <dbReference type="ARBA" id="ARBA00022832"/>
    </source>
</evidence>
<comment type="catalytic activity">
    <reaction evidence="22">
        <text>(9Z,12Z)-octadecadienoate + AH2 + O2 = (9S)-hydroxy-(10E,12Z)-octadecadienoate + A + H2O</text>
        <dbReference type="Rhea" id="RHEA:75459"/>
        <dbReference type="ChEBI" id="CHEBI:13193"/>
        <dbReference type="ChEBI" id="CHEBI:15377"/>
        <dbReference type="ChEBI" id="CHEBI:15379"/>
        <dbReference type="ChEBI" id="CHEBI:17499"/>
        <dbReference type="ChEBI" id="CHEBI:30245"/>
        <dbReference type="ChEBI" id="CHEBI:77852"/>
    </reaction>
    <physiologicalReaction direction="left-to-right" evidence="22">
        <dbReference type="Rhea" id="RHEA:75460"/>
    </physiologicalReaction>
</comment>
<evidence type="ECO:0000256" key="24">
    <source>
        <dbReference type="ARBA" id="ARBA00036358"/>
    </source>
</evidence>
<dbReference type="GO" id="GO:0006979">
    <property type="term" value="P:response to oxidative stress"/>
    <property type="evidence" value="ECO:0007669"/>
    <property type="project" value="InterPro"/>
</dbReference>
<feature type="binding site" description="axial binding residue" evidence="26">
    <location>
        <position position="389"/>
    </location>
    <ligand>
        <name>heme b</name>
        <dbReference type="ChEBI" id="CHEBI:60344"/>
    </ligand>
    <ligandPart>
        <name>Fe</name>
        <dbReference type="ChEBI" id="CHEBI:18248"/>
    </ligandPart>
</feature>
<keyword evidence="16" id="KW-0492">Microsome</keyword>
<comment type="cofactor">
    <cofactor evidence="1">
        <name>heme b</name>
        <dbReference type="ChEBI" id="CHEBI:60344"/>
    </cofactor>
</comment>
<dbReference type="Pfam" id="PF03098">
    <property type="entry name" value="An_peroxidase"/>
    <property type="match status" value="1"/>
</dbReference>
<evidence type="ECO:0000256" key="3">
    <source>
        <dbReference type="ARBA" id="ARBA00004586"/>
    </source>
</evidence>
<gene>
    <name evidence="30" type="primary">COX</name>
</gene>
<dbReference type="InterPro" id="IPR019791">
    <property type="entry name" value="Haem_peroxidase_animal"/>
</dbReference>
<evidence type="ECO:0000256" key="17">
    <source>
        <dbReference type="ARBA" id="ARBA00022964"/>
    </source>
</evidence>
<evidence type="ECO:0000256" key="27">
    <source>
        <dbReference type="PROSITE-ProRule" id="PRU00076"/>
    </source>
</evidence>
<dbReference type="GO" id="GO:0020037">
    <property type="term" value="F:heme binding"/>
    <property type="evidence" value="ECO:0007669"/>
    <property type="project" value="InterPro"/>
</dbReference>